<evidence type="ECO:0000256" key="1">
    <source>
        <dbReference type="ARBA" id="ARBA00022801"/>
    </source>
</evidence>
<dbReference type="GO" id="GO:0008745">
    <property type="term" value="F:N-acetylmuramoyl-L-alanine amidase activity"/>
    <property type="evidence" value="ECO:0007669"/>
    <property type="project" value="UniProtKB-EC"/>
</dbReference>
<dbReference type="InterPro" id="IPR002508">
    <property type="entry name" value="MurNAc-LAA_cat"/>
</dbReference>
<evidence type="ECO:0000259" key="2">
    <source>
        <dbReference type="SMART" id="SM00646"/>
    </source>
</evidence>
<evidence type="ECO:0000313" key="3">
    <source>
        <dbReference type="EMBL" id="VYS79900.1"/>
    </source>
</evidence>
<dbReference type="Pfam" id="PF01520">
    <property type="entry name" value="Amidase_3"/>
    <property type="match status" value="1"/>
</dbReference>
<gene>
    <name evidence="3" type="primary">cwlD</name>
    <name evidence="3" type="ORF">CNLFYP112_00152</name>
</gene>
<dbReference type="EC" id="3.5.1.28" evidence="3"/>
<keyword evidence="1 3" id="KW-0378">Hydrolase</keyword>
<dbReference type="GO" id="GO:0030288">
    <property type="term" value="C:outer membrane-bounded periplasmic space"/>
    <property type="evidence" value="ECO:0007669"/>
    <property type="project" value="TreeGrafter"/>
</dbReference>
<accession>A0A6N2RJU8</accession>
<reference evidence="3" key="1">
    <citation type="submission" date="2019-11" db="EMBL/GenBank/DDBJ databases">
        <authorList>
            <person name="Feng L."/>
        </authorList>
    </citation>
    <scope>NUCLEOTIDE SEQUENCE</scope>
    <source>
        <strain evidence="3">CnexileLFYP112</strain>
    </source>
</reference>
<proteinExistence type="predicted"/>
<organism evidence="3">
    <name type="scientific">[Clostridium] nexile</name>
    <dbReference type="NCBI Taxonomy" id="29361"/>
    <lineage>
        <taxon>Bacteria</taxon>
        <taxon>Bacillati</taxon>
        <taxon>Bacillota</taxon>
        <taxon>Clostridia</taxon>
        <taxon>Lachnospirales</taxon>
        <taxon>Lachnospiraceae</taxon>
        <taxon>Tyzzerella</taxon>
    </lineage>
</organism>
<sequence length="225" mass="25286">MKRKIELLMVLLLLIGAIIASKGLSEYVTSEKVEKGTKTVVLDAGHGSEDPGKIGINNVLEKDVNLKISKKVQKRLIEQGIHVVMTREDDDGFYNESKSNKKIADMKKRVALINETKPDIAVSIHQNSYHEESIKGAQVFYYTHSKEGERAATVMQEALKALDTNNKRQAKENSTYYMLKRTEVPTVIVECGFLSNAQEAEKLKNEEYQDKVAEAICAGIIKWLD</sequence>
<dbReference type="AlphaFoldDB" id="A0A6N2RJU8"/>
<dbReference type="PANTHER" id="PTHR30404">
    <property type="entry name" value="N-ACETYLMURAMOYL-L-ALANINE AMIDASE"/>
    <property type="match status" value="1"/>
</dbReference>
<dbReference type="PANTHER" id="PTHR30404:SF0">
    <property type="entry name" value="N-ACETYLMURAMOYL-L-ALANINE AMIDASE AMIC"/>
    <property type="match status" value="1"/>
</dbReference>
<name>A0A6N2RJU8_9FIRM</name>
<dbReference type="CDD" id="cd02696">
    <property type="entry name" value="MurNAc-LAA"/>
    <property type="match status" value="1"/>
</dbReference>
<dbReference type="SUPFAM" id="SSF53187">
    <property type="entry name" value="Zn-dependent exopeptidases"/>
    <property type="match status" value="1"/>
</dbReference>
<protein>
    <submittedName>
        <fullName evidence="3">Germination-specific N-acetylmuramoyl-L-alanine amidase</fullName>
        <ecNumber evidence="3">3.5.1.28</ecNumber>
    </submittedName>
</protein>
<dbReference type="Gene3D" id="3.40.630.40">
    <property type="entry name" value="Zn-dependent exopeptidases"/>
    <property type="match status" value="1"/>
</dbReference>
<feature type="domain" description="MurNAc-LAA" evidence="2">
    <location>
        <begin position="110"/>
        <end position="221"/>
    </location>
</feature>
<dbReference type="EMBL" id="CACRTG010000001">
    <property type="protein sequence ID" value="VYS79900.1"/>
    <property type="molecule type" value="Genomic_DNA"/>
</dbReference>
<dbReference type="GO" id="GO:0009253">
    <property type="term" value="P:peptidoglycan catabolic process"/>
    <property type="evidence" value="ECO:0007669"/>
    <property type="project" value="InterPro"/>
</dbReference>
<dbReference type="InterPro" id="IPR050695">
    <property type="entry name" value="N-acetylmuramoyl_amidase_3"/>
</dbReference>
<dbReference type="SMART" id="SM00646">
    <property type="entry name" value="Ami_3"/>
    <property type="match status" value="1"/>
</dbReference>